<keyword evidence="2" id="KW-1185">Reference proteome</keyword>
<evidence type="ECO:0000313" key="1">
    <source>
        <dbReference type="EMBL" id="RJF96350.1"/>
    </source>
</evidence>
<dbReference type="InterPro" id="IPR021233">
    <property type="entry name" value="DUF2783"/>
</dbReference>
<reference evidence="2" key="1">
    <citation type="submission" date="2018-09" db="EMBL/GenBank/DDBJ databases">
        <authorList>
            <person name="Zhu H."/>
        </authorList>
    </citation>
    <scope>NUCLEOTIDE SEQUENCE [LARGE SCALE GENOMIC DNA]</scope>
    <source>
        <strain evidence="2">K1R23-30</strain>
    </source>
</reference>
<proteinExistence type="predicted"/>
<accession>A0A3A3G829</accession>
<dbReference type="AlphaFoldDB" id="A0A3A3G829"/>
<gene>
    <name evidence="1" type="ORF">D3871_21825</name>
</gene>
<dbReference type="Pfam" id="PF10932">
    <property type="entry name" value="DUF2783"/>
    <property type="match status" value="1"/>
</dbReference>
<dbReference type="EMBL" id="QYUO01000002">
    <property type="protein sequence ID" value="RJF96350.1"/>
    <property type="molecule type" value="Genomic_DNA"/>
</dbReference>
<dbReference type="OrthoDB" id="6460891at2"/>
<dbReference type="Proteomes" id="UP000265955">
    <property type="component" value="Unassembled WGS sequence"/>
</dbReference>
<evidence type="ECO:0000313" key="2">
    <source>
        <dbReference type="Proteomes" id="UP000265955"/>
    </source>
</evidence>
<dbReference type="RefSeq" id="WP_119771494.1">
    <property type="nucleotide sequence ID" value="NZ_QYUO01000002.1"/>
</dbReference>
<organism evidence="1 2">
    <name type="scientific">Noviherbaspirillum saxi</name>
    <dbReference type="NCBI Taxonomy" id="2320863"/>
    <lineage>
        <taxon>Bacteria</taxon>
        <taxon>Pseudomonadati</taxon>
        <taxon>Pseudomonadota</taxon>
        <taxon>Betaproteobacteria</taxon>
        <taxon>Burkholderiales</taxon>
        <taxon>Oxalobacteraceae</taxon>
        <taxon>Noviherbaspirillum</taxon>
    </lineage>
</organism>
<protein>
    <submittedName>
        <fullName evidence="1">DUF2783 domain-containing protein</fullName>
    </submittedName>
</protein>
<sequence length="67" mass="7412">MKLNTAPNMAQPDEFYERLIGMHRDLTPAQSEAANAALILLLANHIGDLDVLEQAMKIAHEDARQVS</sequence>
<comment type="caution">
    <text evidence="1">The sequence shown here is derived from an EMBL/GenBank/DDBJ whole genome shotgun (WGS) entry which is preliminary data.</text>
</comment>
<name>A0A3A3G829_9BURK</name>